<keyword evidence="8 10" id="KW-0456">Lyase</keyword>
<dbReference type="SUPFAM" id="SSF51069">
    <property type="entry name" value="Carbonic anhydrase"/>
    <property type="match status" value="1"/>
</dbReference>
<dbReference type="Pfam" id="PF00194">
    <property type="entry name" value="Carb_anhydrase"/>
    <property type="match status" value="1"/>
</dbReference>
<dbReference type="PROSITE" id="PS00162">
    <property type="entry name" value="ALPHA_CA_1"/>
    <property type="match status" value="1"/>
</dbReference>
<protein>
    <recommendedName>
        <fullName evidence="5 10">Carbonic anhydrase</fullName>
        <ecNumber evidence="4 10">4.2.1.1</ecNumber>
    </recommendedName>
</protein>
<dbReference type="PROSITE" id="PS51144">
    <property type="entry name" value="ALPHA_CA_2"/>
    <property type="match status" value="1"/>
</dbReference>
<feature type="signal peptide" evidence="10">
    <location>
        <begin position="1"/>
        <end position="19"/>
    </location>
</feature>
<dbReference type="InterPro" id="IPR001148">
    <property type="entry name" value="CA_dom"/>
</dbReference>
<evidence type="ECO:0000256" key="6">
    <source>
        <dbReference type="ARBA" id="ARBA00022723"/>
    </source>
</evidence>
<evidence type="ECO:0000259" key="11">
    <source>
        <dbReference type="PROSITE" id="PS51144"/>
    </source>
</evidence>
<evidence type="ECO:0000256" key="3">
    <source>
        <dbReference type="ARBA" id="ARBA00010718"/>
    </source>
</evidence>
<dbReference type="InterPro" id="IPR018338">
    <property type="entry name" value="Carbonic_anhydrase_a-class_CS"/>
</dbReference>
<evidence type="ECO:0000256" key="10">
    <source>
        <dbReference type="RuleBase" id="RU367011"/>
    </source>
</evidence>
<evidence type="ECO:0000313" key="12">
    <source>
        <dbReference type="EMBL" id="SOD37881.1"/>
    </source>
</evidence>
<keyword evidence="10" id="KW-0732">Signal</keyword>
<dbReference type="InterPro" id="IPR041891">
    <property type="entry name" value="Alpha_CA_prokaryot-like"/>
</dbReference>
<accession>A0A286BUP6</accession>
<dbReference type="Gene3D" id="3.10.200.10">
    <property type="entry name" value="Alpha carbonic anhydrase"/>
    <property type="match status" value="1"/>
</dbReference>
<dbReference type="InterPro" id="IPR023561">
    <property type="entry name" value="Carbonic_anhydrase_a-class"/>
</dbReference>
<dbReference type="EC" id="4.2.1.1" evidence="4 10"/>
<dbReference type="PANTHER" id="PTHR18952:SF265">
    <property type="entry name" value="CARBONIC ANHYDRASE"/>
    <property type="match status" value="1"/>
</dbReference>
<evidence type="ECO:0000256" key="5">
    <source>
        <dbReference type="ARBA" id="ARBA00014628"/>
    </source>
</evidence>
<reference evidence="13" key="1">
    <citation type="submission" date="2017-09" db="EMBL/GenBank/DDBJ databases">
        <authorList>
            <person name="Varghese N."/>
            <person name="Submissions S."/>
        </authorList>
    </citation>
    <scope>NUCLEOTIDE SEQUENCE [LARGE SCALE GENOMIC DNA]</scope>
    <source>
        <strain evidence="13">JKS000234</strain>
    </source>
</reference>
<keyword evidence="7 10" id="KW-0862">Zinc</keyword>
<evidence type="ECO:0000256" key="7">
    <source>
        <dbReference type="ARBA" id="ARBA00022833"/>
    </source>
</evidence>
<dbReference type="EMBL" id="OCMY01000001">
    <property type="protein sequence ID" value="SOD37881.1"/>
    <property type="molecule type" value="Genomic_DNA"/>
</dbReference>
<dbReference type="GO" id="GO:0004089">
    <property type="term" value="F:carbonate dehydratase activity"/>
    <property type="evidence" value="ECO:0007669"/>
    <property type="project" value="UniProtKB-UniRule"/>
</dbReference>
<dbReference type="Proteomes" id="UP000219271">
    <property type="component" value="Unassembled WGS sequence"/>
</dbReference>
<sequence length="247" mass="28018">MKTTPFFAAVLFFSMATHAAVPHSVPHWSYEGQAGPQHWGDLSLDYQTCHKGKFQSPINIRDTVAGHLPPLSLEFHTAAEKLVNNGHTLQVNVKDEDDFTLDGETFHLMQYHFHTPSENQIDSHSYPLEAHFVHANDEGELAVIAVMFEVGKENTALNPILAAMPMQENQEVAVKERMDLKPLFPEDRHYYRFSGSLTTPPCTEGLRWLVMKQPVMLSQSQLDAFKRALKHSNNRPLQPLHGRQIVE</sequence>
<feature type="chain" id="PRO_5025084284" description="Carbonic anhydrase" evidence="10">
    <location>
        <begin position="20"/>
        <end position="247"/>
    </location>
</feature>
<name>A0A286BUP6_9GAMM</name>
<evidence type="ECO:0000256" key="9">
    <source>
        <dbReference type="ARBA" id="ARBA00048348"/>
    </source>
</evidence>
<dbReference type="GO" id="GO:0008270">
    <property type="term" value="F:zinc ion binding"/>
    <property type="evidence" value="ECO:0007669"/>
    <property type="project" value="UniProtKB-UniRule"/>
</dbReference>
<dbReference type="AlphaFoldDB" id="A0A286BUP6"/>
<evidence type="ECO:0000256" key="4">
    <source>
        <dbReference type="ARBA" id="ARBA00012925"/>
    </source>
</evidence>
<comment type="similarity">
    <text evidence="3 10">Belongs to the alpha-carbonic anhydrase family.</text>
</comment>
<evidence type="ECO:0000313" key="13">
    <source>
        <dbReference type="Proteomes" id="UP000219271"/>
    </source>
</evidence>
<dbReference type="PANTHER" id="PTHR18952">
    <property type="entry name" value="CARBONIC ANHYDRASE"/>
    <property type="match status" value="1"/>
</dbReference>
<organism evidence="12 13">
    <name type="scientific">Candidatus Pantoea floridensis</name>
    <dbReference type="NCBI Taxonomy" id="1938870"/>
    <lineage>
        <taxon>Bacteria</taxon>
        <taxon>Pseudomonadati</taxon>
        <taxon>Pseudomonadota</taxon>
        <taxon>Gammaproteobacteria</taxon>
        <taxon>Enterobacterales</taxon>
        <taxon>Erwiniaceae</taxon>
        <taxon>Pantoea</taxon>
    </lineage>
</organism>
<gene>
    <name evidence="12" type="ORF">SAMN06273570_2260</name>
</gene>
<dbReference type="InterPro" id="IPR036398">
    <property type="entry name" value="CA_dom_sf"/>
</dbReference>
<dbReference type="SMART" id="SM01057">
    <property type="entry name" value="Carb_anhydrase"/>
    <property type="match status" value="1"/>
</dbReference>
<evidence type="ECO:0000256" key="2">
    <source>
        <dbReference type="ARBA" id="ARBA00002904"/>
    </source>
</evidence>
<comment type="function">
    <text evidence="2 10">Reversible hydration of carbon dioxide.</text>
</comment>
<comment type="cofactor">
    <cofactor evidence="1 10">
        <name>Zn(2+)</name>
        <dbReference type="ChEBI" id="CHEBI:29105"/>
    </cofactor>
</comment>
<keyword evidence="13" id="KW-1185">Reference proteome</keyword>
<feature type="domain" description="Alpha-carbonic anhydrase" evidence="11">
    <location>
        <begin position="26"/>
        <end position="247"/>
    </location>
</feature>
<keyword evidence="6 10" id="KW-0479">Metal-binding</keyword>
<proteinExistence type="inferred from homology"/>
<dbReference type="CDD" id="cd03124">
    <property type="entry name" value="alpha_CA_prokaryotic_like"/>
    <property type="match status" value="1"/>
</dbReference>
<evidence type="ECO:0000256" key="1">
    <source>
        <dbReference type="ARBA" id="ARBA00001947"/>
    </source>
</evidence>
<evidence type="ECO:0000256" key="8">
    <source>
        <dbReference type="ARBA" id="ARBA00023239"/>
    </source>
</evidence>
<comment type="catalytic activity">
    <reaction evidence="9 10">
        <text>hydrogencarbonate + H(+) = CO2 + H2O</text>
        <dbReference type="Rhea" id="RHEA:10748"/>
        <dbReference type="ChEBI" id="CHEBI:15377"/>
        <dbReference type="ChEBI" id="CHEBI:15378"/>
        <dbReference type="ChEBI" id="CHEBI:16526"/>
        <dbReference type="ChEBI" id="CHEBI:17544"/>
        <dbReference type="EC" id="4.2.1.1"/>
    </reaction>
</comment>